<dbReference type="RefSeq" id="WP_080045444.1">
    <property type="nucleotide sequence ID" value="NZ_CP017717.1"/>
</dbReference>
<organism evidence="2 3">
    <name type="scientific">[Actinomadura] parvosata subsp. kistnae</name>
    <dbReference type="NCBI Taxonomy" id="1909395"/>
    <lineage>
        <taxon>Bacteria</taxon>
        <taxon>Bacillati</taxon>
        <taxon>Actinomycetota</taxon>
        <taxon>Actinomycetes</taxon>
        <taxon>Streptosporangiales</taxon>
        <taxon>Streptosporangiaceae</taxon>
        <taxon>Nonomuraea</taxon>
    </lineage>
</organism>
<evidence type="ECO:0000313" key="3">
    <source>
        <dbReference type="Proteomes" id="UP000190797"/>
    </source>
</evidence>
<sequence length="252" mass="27256">MRMSQWAQETFGQRVPLIRQGVAEALAVALENALDAQKVAQTDHLHPFGFTLMSRKFEALAEAFEDLGDVRIIKPGGSQHELVVLDGKLLFPFRYAKDRSVNVMSARIGDGRPSALVQALFDRFGPEPRMRQLALHEVAPHAVPVAEALGELPDDTRLVLIAYACNAHSGLLDAWWGEAELLDRTGSLRWHHCEEIPLVQESAVPAGREGEAAAFDQGVPPAPQLNPRTGAARLGAPVAEPLPFGPEAASGA</sequence>
<evidence type="ECO:0000256" key="1">
    <source>
        <dbReference type="SAM" id="MobiDB-lite"/>
    </source>
</evidence>
<dbReference type="OrthoDB" id="3518035at2"/>
<dbReference type="EMBL" id="CP017717">
    <property type="protein sequence ID" value="AQZ69054.1"/>
    <property type="molecule type" value="Genomic_DNA"/>
</dbReference>
<protein>
    <submittedName>
        <fullName evidence="2">Uncharacterized protein</fullName>
    </submittedName>
</protein>
<evidence type="ECO:0000313" key="2">
    <source>
        <dbReference type="EMBL" id="AQZ69054.1"/>
    </source>
</evidence>
<dbReference type="KEGG" id="noa:BKM31_53095"/>
<name>A0A1V0AFN7_9ACTN</name>
<dbReference type="Proteomes" id="UP000190797">
    <property type="component" value="Chromosome"/>
</dbReference>
<reference evidence="3" key="1">
    <citation type="journal article" date="2017" name="Med. Chem. Commun.">
        <title>Nonomuraea sp. ATCC 55076 harbours the largest actinomycete chromosome to date and the kistamicin biosynthetic gene cluster.</title>
        <authorList>
            <person name="Nazari B."/>
            <person name="Forneris C.C."/>
            <person name="Gibson M.I."/>
            <person name="Moon K."/>
            <person name="Schramma K.R."/>
            <person name="Seyedsayamdost M.R."/>
        </authorList>
    </citation>
    <scope>NUCLEOTIDE SEQUENCE [LARGE SCALE GENOMIC DNA]</scope>
    <source>
        <strain evidence="3">ATCC 55076</strain>
    </source>
</reference>
<accession>A0A1V0AFN7</accession>
<feature type="region of interest" description="Disordered" evidence="1">
    <location>
        <begin position="214"/>
        <end position="252"/>
    </location>
</feature>
<dbReference type="AlphaFoldDB" id="A0A1V0AFN7"/>
<gene>
    <name evidence="2" type="ORF">BKM31_53095</name>
</gene>
<proteinExistence type="predicted"/>
<dbReference type="STRING" id="1909395.BKM31_53095"/>
<keyword evidence="3" id="KW-1185">Reference proteome</keyword>